<dbReference type="OrthoDB" id="1091301at2"/>
<evidence type="ECO:0000313" key="2">
    <source>
        <dbReference type="EMBL" id="ALF18846.1"/>
    </source>
</evidence>
<name>A0A0M4RZ65_9FUSO</name>
<dbReference type="EMBL" id="CP012713">
    <property type="protein sequence ID" value="ALF18846.1"/>
    <property type="molecule type" value="Genomic_DNA"/>
</dbReference>
<organism evidence="2">
    <name type="scientific">Fusobacterium animalis</name>
    <dbReference type="NCBI Taxonomy" id="76859"/>
    <lineage>
        <taxon>Bacteria</taxon>
        <taxon>Fusobacteriati</taxon>
        <taxon>Fusobacteriota</taxon>
        <taxon>Fusobacteriia</taxon>
        <taxon>Fusobacteriales</taxon>
        <taxon>Fusobacteriaceae</taxon>
        <taxon>Fusobacterium</taxon>
    </lineage>
</organism>
<dbReference type="Proteomes" id="UP000063147">
    <property type="component" value="Chromosome"/>
</dbReference>
<dbReference type="PATRIC" id="fig|76859.3.peg.191"/>
<dbReference type="InterPro" id="IPR014966">
    <property type="entry name" value="FRG-dom"/>
</dbReference>
<gene>
    <name evidence="2" type="ORF">RN98_00945</name>
</gene>
<accession>A0A0M4RZ65</accession>
<sequence>MEIAELSYKNPDVMLFYRGQNSNYIKKIYSTLYPSIYRSNNEKELKFEFKLLENSANKLVEELEYDNNVDVEELKEIKKIKLLQYSILQHYEVCKTPLLDLTQSLKVACSFAILDNKNNTGYIYVLGLPYITGRISVDSEDYITNVRLLSISCSSSKRPFFQEGYLVQTEFVSDTNIEKGELDFNRRIVAIYEFENNKKFWGSENPISKDDLYPPEDTMKNICERIKSKKYYSLDDISNDILIDKNLVGEFLTLWNKLEEEVRYKTDINNFWKGIELLAHRKDELYEVNIQEIDRLRKFRNKVVHVTNRVSNKNLEVEINSLKQLLKKLNMEK</sequence>
<feature type="domain" description="FRG" evidence="1">
    <location>
        <begin position="11"/>
        <end position="124"/>
    </location>
</feature>
<evidence type="ECO:0000259" key="1">
    <source>
        <dbReference type="SMART" id="SM00901"/>
    </source>
</evidence>
<evidence type="ECO:0000313" key="3">
    <source>
        <dbReference type="Proteomes" id="UP000063147"/>
    </source>
</evidence>
<dbReference type="Pfam" id="PF08867">
    <property type="entry name" value="FRG"/>
    <property type="match status" value="1"/>
</dbReference>
<proteinExistence type="predicted"/>
<reference evidence="2 3" key="1">
    <citation type="submission" date="2015-09" db="EMBL/GenBank/DDBJ databases">
        <authorList>
            <person name="Jackson K.R."/>
            <person name="Lunt B.L."/>
            <person name="Fisher J.N.B."/>
            <person name="Gardner A.V."/>
            <person name="Bailey M.E."/>
            <person name="Deus L.M."/>
            <person name="Earl A.S."/>
            <person name="Gibby P.D."/>
            <person name="Hartmann K.A."/>
            <person name="Liu J.E."/>
            <person name="Manci A.M."/>
            <person name="Nielsen D.A."/>
            <person name="Solomon M.B."/>
            <person name="Breakwell D.P."/>
            <person name="Burnett S.H."/>
            <person name="Grose J.H."/>
        </authorList>
    </citation>
    <scope>NUCLEOTIDE SEQUENCE [LARGE SCALE GENOMIC DNA]</scope>
    <source>
        <strain evidence="2 3">KCOM 1279</strain>
    </source>
</reference>
<dbReference type="AlphaFoldDB" id="A0A0M4RZ65"/>
<protein>
    <recommendedName>
        <fullName evidence="1">FRG domain-containing protein</fullName>
    </recommendedName>
</protein>
<dbReference type="SMART" id="SM00901">
    <property type="entry name" value="FRG"/>
    <property type="match status" value="1"/>
</dbReference>